<dbReference type="InterPro" id="IPR043708">
    <property type="entry name" value="DUF5648"/>
</dbReference>
<organism evidence="2 3">
    <name type="scientific">Enterococcus sulfureus ATCC 49903</name>
    <dbReference type="NCBI Taxonomy" id="1140003"/>
    <lineage>
        <taxon>Bacteria</taxon>
        <taxon>Bacillati</taxon>
        <taxon>Bacillota</taxon>
        <taxon>Bacilli</taxon>
        <taxon>Lactobacillales</taxon>
        <taxon>Enterococcaceae</taxon>
        <taxon>Enterococcus</taxon>
    </lineage>
</organism>
<accession>S0L2F1</accession>
<dbReference type="STRING" id="1140003.OMY_01642"/>
<comment type="caution">
    <text evidence="2">The sequence shown here is derived from an EMBL/GenBank/DDBJ whole genome shotgun (WGS) entry which is preliminary data.</text>
</comment>
<dbReference type="OrthoDB" id="4376109at2"/>
<dbReference type="eggNOG" id="COG3757">
    <property type="taxonomic scope" value="Bacteria"/>
</dbReference>
<keyword evidence="3" id="KW-1185">Reference proteome</keyword>
<evidence type="ECO:0000313" key="3">
    <source>
        <dbReference type="Proteomes" id="UP000015961"/>
    </source>
</evidence>
<evidence type="ECO:0000313" key="2">
    <source>
        <dbReference type="EMBL" id="EOT86194.1"/>
    </source>
</evidence>
<dbReference type="Gene3D" id="2.60.40.1080">
    <property type="match status" value="1"/>
</dbReference>
<dbReference type="AlphaFoldDB" id="S0L2F1"/>
<name>S0L2F1_9ENTE</name>
<dbReference type="Proteomes" id="UP000015961">
    <property type="component" value="Unassembled WGS sequence"/>
</dbReference>
<sequence>MKKKLLLIISAILLIFSVFFFTTQTMSDTVDITPSITLNNIPNSVTTGQSGNLQGNINDIQGLSVEGTIKYHSSDPSILTVTSDGHWKAIASGNLSIVPVVVLSKKSINDLQAKFPDDDLITRDVLQSFPVTVTQNDQAIYHLYNPNSGEHFYTLNNFERNNLKSLGWYYEGIGWNAPNNGISVYRLYNPNSGEHFYTINSYERDNLKSLGWHYEGIGWYSITNGVPIYRLYNKNDTGSGAHHYTNNAVERENLTSLGWRYEGISWYGQ</sequence>
<reference evidence="2 3" key="1">
    <citation type="submission" date="2013-03" db="EMBL/GenBank/DDBJ databases">
        <title>The Genome Sequence of Enterococcus sulfureus ATCC_49903 (PacBio/Illumina hybrid assembly).</title>
        <authorList>
            <consortium name="The Broad Institute Genomics Platform"/>
            <consortium name="The Broad Institute Genome Sequencing Center for Infectious Disease"/>
            <person name="Earl A."/>
            <person name="Russ C."/>
            <person name="Gilmore M."/>
            <person name="Surin D."/>
            <person name="Walker B."/>
            <person name="Young S."/>
            <person name="Zeng Q."/>
            <person name="Gargeya S."/>
            <person name="Fitzgerald M."/>
            <person name="Haas B."/>
            <person name="Abouelleil A."/>
            <person name="Allen A.W."/>
            <person name="Alvarado L."/>
            <person name="Arachchi H.M."/>
            <person name="Berlin A.M."/>
            <person name="Chapman S.B."/>
            <person name="Gainer-Dewar J."/>
            <person name="Goldberg J."/>
            <person name="Griggs A."/>
            <person name="Gujja S."/>
            <person name="Hansen M."/>
            <person name="Howarth C."/>
            <person name="Imamovic A."/>
            <person name="Ireland A."/>
            <person name="Larimer J."/>
            <person name="McCowan C."/>
            <person name="Murphy C."/>
            <person name="Pearson M."/>
            <person name="Poon T.W."/>
            <person name="Priest M."/>
            <person name="Roberts A."/>
            <person name="Saif S."/>
            <person name="Shea T."/>
            <person name="Sisk P."/>
            <person name="Sykes S."/>
            <person name="Wortman J."/>
            <person name="Nusbaum C."/>
            <person name="Birren B."/>
        </authorList>
    </citation>
    <scope>NUCLEOTIDE SEQUENCE [LARGE SCALE GENOMIC DNA]</scope>
    <source>
        <strain evidence="2 3">ATCC 49903</strain>
    </source>
</reference>
<proteinExistence type="predicted"/>
<feature type="domain" description="DUF5648" evidence="1">
    <location>
        <begin position="140"/>
        <end position="268"/>
    </location>
</feature>
<evidence type="ECO:0000259" key="1">
    <source>
        <dbReference type="Pfam" id="PF18885"/>
    </source>
</evidence>
<dbReference type="Pfam" id="PF18885">
    <property type="entry name" value="DUF5648"/>
    <property type="match status" value="1"/>
</dbReference>
<protein>
    <recommendedName>
        <fullName evidence="1">DUF5648 domain-containing protein</fullName>
    </recommendedName>
</protein>
<gene>
    <name evidence="2" type="ORF">I573_00947</name>
</gene>
<dbReference type="RefSeq" id="WP_016186079.1">
    <property type="nucleotide sequence ID" value="NZ_ASWO01000003.1"/>
</dbReference>
<dbReference type="PATRIC" id="fig|1140003.3.peg.1583"/>
<dbReference type="EMBL" id="ASWO01000003">
    <property type="protein sequence ID" value="EOT86194.1"/>
    <property type="molecule type" value="Genomic_DNA"/>
</dbReference>